<feature type="transmembrane region" description="Helical" evidence="2">
    <location>
        <begin position="560"/>
        <end position="577"/>
    </location>
</feature>
<accession>A0A0A3XKL2</accession>
<feature type="transmembrane region" description="Helical" evidence="2">
    <location>
        <begin position="867"/>
        <end position="887"/>
    </location>
</feature>
<feature type="transmembrane region" description="Helical" evidence="2">
    <location>
        <begin position="244"/>
        <end position="262"/>
    </location>
</feature>
<feature type="compositionally biased region" description="Pro residues" evidence="1">
    <location>
        <begin position="69"/>
        <end position="94"/>
    </location>
</feature>
<dbReference type="Proteomes" id="UP000030377">
    <property type="component" value="Unassembled WGS sequence"/>
</dbReference>
<feature type="transmembrane region" description="Helical" evidence="2">
    <location>
        <begin position="444"/>
        <end position="465"/>
    </location>
</feature>
<organism evidence="3 4">
    <name type="scientific">Bradyrhizobium japonicum</name>
    <dbReference type="NCBI Taxonomy" id="375"/>
    <lineage>
        <taxon>Bacteria</taxon>
        <taxon>Pseudomonadati</taxon>
        <taxon>Pseudomonadota</taxon>
        <taxon>Alphaproteobacteria</taxon>
        <taxon>Hyphomicrobiales</taxon>
        <taxon>Nitrobacteraceae</taxon>
        <taxon>Bradyrhizobium</taxon>
    </lineage>
</organism>
<feature type="transmembrane region" description="Helical" evidence="2">
    <location>
        <begin position="616"/>
        <end position="637"/>
    </location>
</feature>
<feature type="transmembrane region" description="Helical" evidence="2">
    <location>
        <begin position="584"/>
        <end position="601"/>
    </location>
</feature>
<dbReference type="RefSeq" id="WP_041960394.1">
    <property type="nucleotide sequence ID" value="NZ_JRPN01000040.1"/>
</dbReference>
<dbReference type="PANTHER" id="PTHR38434:SF1">
    <property type="entry name" value="BLL2549 PROTEIN"/>
    <property type="match status" value="1"/>
</dbReference>
<dbReference type="Pfam" id="PF10101">
    <property type="entry name" value="DUF2339"/>
    <property type="match status" value="1"/>
</dbReference>
<evidence type="ECO:0000256" key="2">
    <source>
        <dbReference type="SAM" id="Phobius"/>
    </source>
</evidence>
<name>A0A0A3XKL2_BRAJP</name>
<sequence>MFDGPFDVFALIIAIIAVLIAIKASSQAAELRRRLASLEEMFYAQRQVQPPPLMPAQVHAEAPATTAAEPPPLVPEAEVAPPPLVTEEVSPPPLAASTEADAPPPLPAPAPDIREPGFEERLGTRWVVWIGGLALALGGFFMVRYSIEAGLVGPGVRVFLGGLFAAALLGAGEWSRRKENISNIAALPIANIPAILTAAGTAVAFATIYAAYALYGFLVPATAFVLLGLVALGTLAAALLHGPALASLGVVGAFVTPILVSSGKPDYWALYIYLAIVTAASFGLARIRLWRWLAVTTIAFAVLWIFPGLDTSELQVAPHAFHAIAGFVLAALLVVCGFMFGPTVEDGEIEPVSSSSLGAYLFGAMLIVLSSAHADLALIAFTLLVGATLFVAWRAPAATGALGAAAATVFIVFAEWAVRANPDMLVLPGGPMPGVGPTAIDSSVTLHLVMAAIFAAGFGIAGFLAQGRSNSAVIPMVWSAAAVATPIAILVALYARVAHLDRSIPFAILAVLLAAAFGAATEALARREDRPGAATSVALFATGTLGALALALTFALEKGWLTIALALMSLGTAWISLQRPIPVLRRLAAIFAAIVTARIGYDPRIVGDAVGTTPIFNWLLWGYGLPAASFWGASIFLRRRGDDPPLRIVEAAAILFTALLAFMEIRHLATGGLMTSPPSLLEFGLQVCVALAMAIGLERLRLRSHSIVHNVGAVVLTAIAGLISVFGLLILENPWLLSSVDVGGLVFNLLLLGYALPAVLMLLLSYAVAGHRPVAYANTIAGGALVFALTYLTLEIRRFYHGPVLLYGATTGAEQYTYSIGWLGFGVVLLGVGILVNSERARLASAAVIALTILKAFVIDMSTLTGVYRALSFMCLGIVLVAIGWLYQRILFRRQVAPPPAPQAST</sequence>
<feature type="transmembrane region" description="Helical" evidence="2">
    <location>
        <begin position="776"/>
        <end position="796"/>
    </location>
</feature>
<feature type="transmembrane region" description="Helical" evidence="2">
    <location>
        <begin position="503"/>
        <end position="525"/>
    </location>
</feature>
<feature type="transmembrane region" description="Helical" evidence="2">
    <location>
        <begin position="126"/>
        <end position="145"/>
    </location>
</feature>
<feature type="transmembrane region" description="Helical" evidence="2">
    <location>
        <begin position="816"/>
        <end position="836"/>
    </location>
</feature>
<reference evidence="3 4" key="1">
    <citation type="submission" date="2014-09" db="EMBL/GenBank/DDBJ databases">
        <title>Draft genome of Bradyrhizobium japonicum Is-34.</title>
        <authorList>
            <person name="Tsurumaru H."/>
            <person name="Yamakawa T."/>
            <person name="Hashimoto S."/>
            <person name="Okizaki K."/>
            <person name="Kanesaki Y."/>
            <person name="Yoshikawa H."/>
            <person name="Yajima S."/>
        </authorList>
    </citation>
    <scope>NUCLEOTIDE SEQUENCE [LARGE SCALE GENOMIC DNA]</scope>
    <source>
        <strain evidence="3 4">Is-34</strain>
    </source>
</reference>
<feature type="transmembrane region" description="Helical" evidence="2">
    <location>
        <begin position="151"/>
        <end position="172"/>
    </location>
</feature>
<keyword evidence="2" id="KW-1133">Transmembrane helix</keyword>
<evidence type="ECO:0000313" key="3">
    <source>
        <dbReference type="EMBL" id="KGT73804.1"/>
    </source>
</evidence>
<feature type="transmembrane region" description="Helical" evidence="2">
    <location>
        <begin position="352"/>
        <end position="370"/>
    </location>
</feature>
<feature type="transmembrane region" description="Helical" evidence="2">
    <location>
        <begin position="268"/>
        <end position="285"/>
    </location>
</feature>
<dbReference type="InterPro" id="IPR014600">
    <property type="entry name" value="UCP035905_mem"/>
</dbReference>
<gene>
    <name evidence="3" type="ORF">MA20_42135</name>
</gene>
<dbReference type="STRING" id="375.BKD09_RS38185"/>
<feature type="transmembrane region" description="Helical" evidence="2">
    <location>
        <begin position="6"/>
        <end position="24"/>
    </location>
</feature>
<feature type="transmembrane region" description="Helical" evidence="2">
    <location>
        <begin position="644"/>
        <end position="663"/>
    </location>
</feature>
<keyword evidence="2" id="KW-0812">Transmembrane</keyword>
<dbReference type="InterPro" id="IPR019286">
    <property type="entry name" value="DUF2339_TM"/>
</dbReference>
<keyword evidence="2" id="KW-0472">Membrane</keyword>
<feature type="transmembrane region" description="Helical" evidence="2">
    <location>
        <begin position="843"/>
        <end position="861"/>
    </location>
</feature>
<feature type="transmembrane region" description="Helical" evidence="2">
    <location>
        <begin position="400"/>
        <end position="418"/>
    </location>
</feature>
<proteinExistence type="predicted"/>
<feature type="transmembrane region" description="Helical" evidence="2">
    <location>
        <begin position="707"/>
        <end position="730"/>
    </location>
</feature>
<feature type="transmembrane region" description="Helical" evidence="2">
    <location>
        <begin position="683"/>
        <end position="700"/>
    </location>
</feature>
<evidence type="ECO:0000256" key="1">
    <source>
        <dbReference type="SAM" id="MobiDB-lite"/>
    </source>
</evidence>
<dbReference type="PANTHER" id="PTHR38434">
    <property type="entry name" value="BLL2549 PROTEIN"/>
    <property type="match status" value="1"/>
</dbReference>
<dbReference type="PIRSF" id="PIRSF035905">
    <property type="entry name" value="UCP035905_mp"/>
    <property type="match status" value="1"/>
</dbReference>
<feature type="transmembrane region" description="Helical" evidence="2">
    <location>
        <begin position="184"/>
        <end position="211"/>
    </location>
</feature>
<evidence type="ECO:0000313" key="4">
    <source>
        <dbReference type="Proteomes" id="UP000030377"/>
    </source>
</evidence>
<feature type="transmembrane region" description="Helical" evidence="2">
    <location>
        <begin position="537"/>
        <end position="554"/>
    </location>
</feature>
<feature type="transmembrane region" description="Helical" evidence="2">
    <location>
        <begin position="217"/>
        <end position="237"/>
    </location>
</feature>
<feature type="region of interest" description="Disordered" evidence="1">
    <location>
        <begin position="57"/>
        <end position="114"/>
    </location>
</feature>
<feature type="transmembrane region" description="Helical" evidence="2">
    <location>
        <begin position="376"/>
        <end position="393"/>
    </location>
</feature>
<feature type="transmembrane region" description="Helical" evidence="2">
    <location>
        <begin position="742"/>
        <end position="764"/>
    </location>
</feature>
<dbReference type="AlphaFoldDB" id="A0A0A3XKL2"/>
<dbReference type="EMBL" id="JRPN01000040">
    <property type="protein sequence ID" value="KGT73804.1"/>
    <property type="molecule type" value="Genomic_DNA"/>
</dbReference>
<feature type="transmembrane region" description="Helical" evidence="2">
    <location>
        <begin position="321"/>
        <end position="340"/>
    </location>
</feature>
<feature type="transmembrane region" description="Helical" evidence="2">
    <location>
        <begin position="292"/>
        <end position="309"/>
    </location>
</feature>
<comment type="caution">
    <text evidence="3">The sequence shown here is derived from an EMBL/GenBank/DDBJ whole genome shotgun (WGS) entry which is preliminary data.</text>
</comment>
<feature type="transmembrane region" description="Helical" evidence="2">
    <location>
        <begin position="477"/>
        <end position="497"/>
    </location>
</feature>
<protein>
    <submittedName>
        <fullName evidence="3">Membrane protein</fullName>
    </submittedName>
</protein>